<feature type="domain" description="Heparinase II/III-like C-terminal" evidence="5">
    <location>
        <begin position="371"/>
        <end position="506"/>
    </location>
</feature>
<keyword evidence="4" id="KW-0456">Lyase</keyword>
<evidence type="ECO:0000313" key="6">
    <source>
        <dbReference type="EMBL" id="RKD33955.1"/>
    </source>
</evidence>
<gene>
    <name evidence="6" type="ORF">BET01_12370</name>
</gene>
<comment type="subcellular location">
    <subcellularLocation>
        <location evidence="1">Periplasm</location>
    </subcellularLocation>
</comment>
<evidence type="ECO:0000256" key="3">
    <source>
        <dbReference type="ARBA" id="ARBA00022764"/>
    </source>
</evidence>
<keyword evidence="7" id="KW-1185">Reference proteome</keyword>
<sequence length="668" mass="76873">MIQFTEQEILHLQEKGKKQPQAILNLKKETEEVMADTIRVPKTGIANWTLYYYCPICSVSLSYNRNDGFHHKCPSCGQVFSGEPYDSAWWGITNSRNYTAAFQMGLISRVTGEMDYARKAIDIMAEYAKYYNSYEVHGNIPYNGPGKVGAQTLDEANFLRSFAMVYDLIWDFITEEERENIKKEMLLPGAEFLIEHRHKQLHNHEVIINSAIAIIGLILHIDSYIRFAVYEPYGLLYQLEKGMLADHMWFEGAFGYHFYALTSFFAYEKIALHTEHSHISHPNYKAMMELLVSYLEPGFRIPMLNDTNYGHTSASLYLYEFAYREIGGDKILYVLNQLFKDEKRDNLEAFIYGVDQLPTQETVLENYHGKAGESGCTVLRGDNARYLLFKHDRYGGEHDHYDRLAISYLDFGKRISPDLGTTGYGAVMHYDYYKNTGSHNTVNIGEENQSPVNARLTKYEERDGVVYVEAEADWTAPYEMPDTFTIEQWKEENYCGVKMERKIAWAADYFVELFVVKGARKGLPIDWVMHVSGETISVPKGKIVECFSDRKPYRHLHSMKNADISNDGERNSVFSYIDGEIRTDVFAWNQGKELYYGKGPDNPSVSNINYQIERAYGQEAVFAHVITSSDGPGRIDRVNFSWHSGTMLVMVEGKENASGRTWSKEHKM</sequence>
<proteinExistence type="predicted"/>
<evidence type="ECO:0000313" key="7">
    <source>
        <dbReference type="Proteomes" id="UP000284277"/>
    </source>
</evidence>
<dbReference type="SUPFAM" id="SSF48230">
    <property type="entry name" value="Chondroitin AC/alginate lyase"/>
    <property type="match status" value="1"/>
</dbReference>
<dbReference type="GO" id="GO:0016829">
    <property type="term" value="F:lyase activity"/>
    <property type="evidence" value="ECO:0007669"/>
    <property type="project" value="UniProtKB-KW"/>
</dbReference>
<dbReference type="InterPro" id="IPR008929">
    <property type="entry name" value="Chondroitin_lyas"/>
</dbReference>
<dbReference type="RefSeq" id="WP_158584976.1">
    <property type="nucleotide sequence ID" value="NZ_MCIA01000003.1"/>
</dbReference>
<evidence type="ECO:0000259" key="5">
    <source>
        <dbReference type="Pfam" id="PF07940"/>
    </source>
</evidence>
<dbReference type="GO" id="GO:0042597">
    <property type="term" value="C:periplasmic space"/>
    <property type="evidence" value="ECO:0007669"/>
    <property type="project" value="UniProtKB-SubCell"/>
</dbReference>
<dbReference type="EMBL" id="MCIA01000003">
    <property type="protein sequence ID" value="RKD33955.1"/>
    <property type="molecule type" value="Genomic_DNA"/>
</dbReference>
<comment type="caution">
    <text evidence="6">The sequence shown here is derived from an EMBL/GenBank/DDBJ whole genome shotgun (WGS) entry which is preliminary data.</text>
</comment>
<reference evidence="6 7" key="1">
    <citation type="submission" date="2016-08" db="EMBL/GenBank/DDBJ databases">
        <title>A new outlook on sporulation: Clostridium algidixylanolyticum.</title>
        <authorList>
            <person name="Poppleton D.I."/>
            <person name="Gribaldo S."/>
        </authorList>
    </citation>
    <scope>NUCLEOTIDE SEQUENCE [LARGE SCALE GENOMIC DNA]</scope>
    <source>
        <strain evidence="6 7">SPL73</strain>
    </source>
</reference>
<keyword evidence="2" id="KW-0732">Signal</keyword>
<dbReference type="Pfam" id="PF07940">
    <property type="entry name" value="Hepar_II_III_C"/>
    <property type="match status" value="1"/>
</dbReference>
<dbReference type="PANTHER" id="PTHR39210:SF1">
    <property type="entry name" value="HEPARIN-SULFATE LYASE"/>
    <property type="match status" value="1"/>
</dbReference>
<dbReference type="OrthoDB" id="9772435at2"/>
<protein>
    <recommendedName>
        <fullName evidence="5">Heparinase II/III-like C-terminal domain-containing protein</fullName>
    </recommendedName>
</protein>
<accession>A0A419T905</accession>
<dbReference type="Gene3D" id="1.50.10.100">
    <property type="entry name" value="Chondroitin AC/alginate lyase"/>
    <property type="match status" value="1"/>
</dbReference>
<dbReference type="Gene3D" id="2.70.98.70">
    <property type="match status" value="1"/>
</dbReference>
<dbReference type="Proteomes" id="UP000284277">
    <property type="component" value="Unassembled WGS sequence"/>
</dbReference>
<evidence type="ECO:0000256" key="1">
    <source>
        <dbReference type="ARBA" id="ARBA00004418"/>
    </source>
</evidence>
<dbReference type="InterPro" id="IPR012480">
    <property type="entry name" value="Hepar_II_III_C"/>
</dbReference>
<keyword evidence="3" id="KW-0574">Periplasm</keyword>
<name>A0A419T905_9FIRM</name>
<evidence type="ECO:0000256" key="2">
    <source>
        <dbReference type="ARBA" id="ARBA00022729"/>
    </source>
</evidence>
<evidence type="ECO:0000256" key="4">
    <source>
        <dbReference type="ARBA" id="ARBA00023239"/>
    </source>
</evidence>
<dbReference type="AlphaFoldDB" id="A0A419T905"/>
<organism evidence="6 7">
    <name type="scientific">Lacrimispora algidixylanolytica</name>
    <dbReference type="NCBI Taxonomy" id="94868"/>
    <lineage>
        <taxon>Bacteria</taxon>
        <taxon>Bacillati</taxon>
        <taxon>Bacillota</taxon>
        <taxon>Clostridia</taxon>
        <taxon>Lachnospirales</taxon>
        <taxon>Lachnospiraceae</taxon>
        <taxon>Lacrimispora</taxon>
    </lineage>
</organism>
<dbReference type="PANTHER" id="PTHR39210">
    <property type="entry name" value="HEPARIN-SULFATE LYASE"/>
    <property type="match status" value="1"/>
</dbReference>